<comment type="caution">
    <text evidence="1">The sequence shown here is derived from an EMBL/GenBank/DDBJ whole genome shotgun (WGS) entry which is preliminary data.</text>
</comment>
<dbReference type="Proteomes" id="UP000299102">
    <property type="component" value="Unassembled WGS sequence"/>
</dbReference>
<organism evidence="1 2">
    <name type="scientific">Eumeta variegata</name>
    <name type="common">Bagworm moth</name>
    <name type="synonym">Eumeta japonica</name>
    <dbReference type="NCBI Taxonomy" id="151549"/>
    <lineage>
        <taxon>Eukaryota</taxon>
        <taxon>Metazoa</taxon>
        <taxon>Ecdysozoa</taxon>
        <taxon>Arthropoda</taxon>
        <taxon>Hexapoda</taxon>
        <taxon>Insecta</taxon>
        <taxon>Pterygota</taxon>
        <taxon>Neoptera</taxon>
        <taxon>Endopterygota</taxon>
        <taxon>Lepidoptera</taxon>
        <taxon>Glossata</taxon>
        <taxon>Ditrysia</taxon>
        <taxon>Tineoidea</taxon>
        <taxon>Psychidae</taxon>
        <taxon>Oiketicinae</taxon>
        <taxon>Eumeta</taxon>
    </lineage>
</organism>
<keyword evidence="2" id="KW-1185">Reference proteome</keyword>
<reference evidence="1 2" key="1">
    <citation type="journal article" date="2019" name="Commun. Biol.">
        <title>The bagworm genome reveals a unique fibroin gene that provides high tensile strength.</title>
        <authorList>
            <person name="Kono N."/>
            <person name="Nakamura H."/>
            <person name="Ohtoshi R."/>
            <person name="Tomita M."/>
            <person name="Numata K."/>
            <person name="Arakawa K."/>
        </authorList>
    </citation>
    <scope>NUCLEOTIDE SEQUENCE [LARGE SCALE GENOMIC DNA]</scope>
</reference>
<dbReference type="AlphaFoldDB" id="A0A4C1TWY7"/>
<dbReference type="OrthoDB" id="8038273at2759"/>
<protein>
    <submittedName>
        <fullName evidence="1">Uncharacterized protein</fullName>
    </submittedName>
</protein>
<accession>A0A4C1TWY7</accession>
<name>A0A4C1TWY7_EUMVA</name>
<evidence type="ECO:0000313" key="1">
    <source>
        <dbReference type="EMBL" id="GBP18573.1"/>
    </source>
</evidence>
<sequence>MGQLDIPRVIADPSATDLFRLHSLHCASTGTLRCLCGRPIVKLARSRNALAVRDVATFRKQQTMPLFKRVCRSVLRAHDGADALDRLNGRTAGAASATVTVDDVSFSDCMQFLIKTLEADDTDSNIPLTRDDADQNESVTSYSTSKQLHNALLKKPLNAVDQQILNAIKSTSTTSSAQPLIDDHAFVLSILPRMKKMRED</sequence>
<gene>
    <name evidence="1" type="ORF">EVAR_14342_1</name>
</gene>
<proteinExistence type="predicted"/>
<dbReference type="EMBL" id="BGZK01000099">
    <property type="protein sequence ID" value="GBP18573.1"/>
    <property type="molecule type" value="Genomic_DNA"/>
</dbReference>
<evidence type="ECO:0000313" key="2">
    <source>
        <dbReference type="Proteomes" id="UP000299102"/>
    </source>
</evidence>